<feature type="compositionally biased region" description="Pro residues" evidence="1">
    <location>
        <begin position="54"/>
        <end position="71"/>
    </location>
</feature>
<organism evidence="2 3">
    <name type="scientific">Pleuronectes platessa</name>
    <name type="common">European plaice</name>
    <dbReference type="NCBI Taxonomy" id="8262"/>
    <lineage>
        <taxon>Eukaryota</taxon>
        <taxon>Metazoa</taxon>
        <taxon>Chordata</taxon>
        <taxon>Craniata</taxon>
        <taxon>Vertebrata</taxon>
        <taxon>Euteleostomi</taxon>
        <taxon>Actinopterygii</taxon>
        <taxon>Neopterygii</taxon>
        <taxon>Teleostei</taxon>
        <taxon>Neoteleostei</taxon>
        <taxon>Acanthomorphata</taxon>
        <taxon>Carangaria</taxon>
        <taxon>Pleuronectiformes</taxon>
        <taxon>Pleuronectoidei</taxon>
        <taxon>Pleuronectidae</taxon>
        <taxon>Pleuronectes</taxon>
    </lineage>
</organism>
<evidence type="ECO:0000313" key="3">
    <source>
        <dbReference type="Proteomes" id="UP001153269"/>
    </source>
</evidence>
<feature type="region of interest" description="Disordered" evidence="1">
    <location>
        <begin position="1"/>
        <end position="104"/>
    </location>
</feature>
<accession>A0A9N7UQG4</accession>
<feature type="non-terminal residue" evidence="2">
    <location>
        <position position="104"/>
    </location>
</feature>
<gene>
    <name evidence="2" type="ORF">PLEPLA_LOCUS22985</name>
</gene>
<comment type="caution">
    <text evidence="2">The sequence shown here is derived from an EMBL/GenBank/DDBJ whole genome shotgun (WGS) entry which is preliminary data.</text>
</comment>
<feature type="compositionally biased region" description="Basic and acidic residues" evidence="1">
    <location>
        <begin position="95"/>
        <end position="104"/>
    </location>
</feature>
<name>A0A9N7UQG4_PLEPL</name>
<sequence>LIGKHRGPDTVARERGREVGETERKKERCRWCVGEAEQVEGDRETITNHSTKPTPNPPPQRPRGRPPPTFPSTPAGDCQCEMAYRAEETGMTADEAGRQDDKHF</sequence>
<dbReference type="Proteomes" id="UP001153269">
    <property type="component" value="Unassembled WGS sequence"/>
</dbReference>
<protein>
    <submittedName>
        <fullName evidence="2">Uncharacterized protein</fullName>
    </submittedName>
</protein>
<dbReference type="EMBL" id="CADEAL010001703">
    <property type="protein sequence ID" value="CAB1434880.1"/>
    <property type="molecule type" value="Genomic_DNA"/>
</dbReference>
<keyword evidence="3" id="KW-1185">Reference proteome</keyword>
<dbReference type="AlphaFoldDB" id="A0A9N7UQG4"/>
<evidence type="ECO:0000256" key="1">
    <source>
        <dbReference type="SAM" id="MobiDB-lite"/>
    </source>
</evidence>
<feature type="compositionally biased region" description="Basic and acidic residues" evidence="1">
    <location>
        <begin position="1"/>
        <end position="30"/>
    </location>
</feature>
<evidence type="ECO:0000313" key="2">
    <source>
        <dbReference type="EMBL" id="CAB1434880.1"/>
    </source>
</evidence>
<proteinExistence type="predicted"/>
<reference evidence="2" key="1">
    <citation type="submission" date="2020-03" db="EMBL/GenBank/DDBJ databases">
        <authorList>
            <person name="Weist P."/>
        </authorList>
    </citation>
    <scope>NUCLEOTIDE SEQUENCE</scope>
</reference>